<evidence type="ECO:0000313" key="1">
    <source>
        <dbReference type="EMBL" id="MDV0445160.1"/>
    </source>
</evidence>
<dbReference type="RefSeq" id="WP_318785587.1">
    <property type="nucleotide sequence ID" value="NZ_JAWDKC010000013.1"/>
</dbReference>
<accession>A0ABU3VPC3</accession>
<keyword evidence="2" id="KW-1185">Reference proteome</keyword>
<dbReference type="Proteomes" id="UP001272052">
    <property type="component" value="Unassembled WGS sequence"/>
</dbReference>
<proteinExistence type="predicted"/>
<name>A0ABU3VPC3_9EURY</name>
<dbReference type="EMBL" id="JAWDKC010000013">
    <property type="protein sequence ID" value="MDV0445160.1"/>
    <property type="molecule type" value="Genomic_DNA"/>
</dbReference>
<reference evidence="1 2" key="1">
    <citation type="submission" date="2023-06" db="EMBL/GenBank/DDBJ databases">
        <title>Genome sequence of Methanimicrococcus sp. At1.</title>
        <authorList>
            <person name="Protasov E."/>
            <person name="Platt K."/>
            <person name="Poehlein A."/>
            <person name="Daniel R."/>
            <person name="Brune A."/>
        </authorList>
    </citation>
    <scope>NUCLEOTIDE SEQUENCE [LARGE SCALE GENOMIC DNA]</scope>
    <source>
        <strain evidence="1 2">At1</strain>
    </source>
</reference>
<organism evidence="1 2">
    <name type="scientific">Methanimicrococcus hacksteinii</name>
    <dbReference type="NCBI Taxonomy" id="3028293"/>
    <lineage>
        <taxon>Archaea</taxon>
        <taxon>Methanobacteriati</taxon>
        <taxon>Methanobacteriota</taxon>
        <taxon>Stenosarchaea group</taxon>
        <taxon>Methanomicrobia</taxon>
        <taxon>Methanosarcinales</taxon>
        <taxon>Methanosarcinaceae</taxon>
        <taxon>Methanimicrococcus</taxon>
    </lineage>
</organism>
<evidence type="ECO:0000313" key="2">
    <source>
        <dbReference type="Proteomes" id="UP001272052"/>
    </source>
</evidence>
<protein>
    <submittedName>
        <fullName evidence="1">Uncharacterized protein</fullName>
    </submittedName>
</protein>
<sequence length="78" mass="9060">MNLEELRQCIDSSKVYHKFIFVLPRFEMLTKKTCSQRLSTQIFEDDDEILNTIPAPVFGGCLEESIAINSARLQFIYI</sequence>
<gene>
    <name evidence="1" type="ORF">MmiAt1_07170</name>
</gene>
<comment type="caution">
    <text evidence="1">The sequence shown here is derived from an EMBL/GenBank/DDBJ whole genome shotgun (WGS) entry which is preliminary data.</text>
</comment>